<feature type="compositionally biased region" description="Low complexity" evidence="9">
    <location>
        <begin position="76"/>
        <end position="85"/>
    </location>
</feature>
<name>A0A542ZSK2_9ACTN</name>
<evidence type="ECO:0000313" key="10">
    <source>
        <dbReference type="EMBL" id="TQL63332.1"/>
    </source>
</evidence>
<keyword evidence="11" id="KW-1185">Reference proteome</keyword>
<dbReference type="InterPro" id="IPR038379">
    <property type="entry name" value="SecE_sf"/>
</dbReference>
<evidence type="ECO:0000256" key="3">
    <source>
        <dbReference type="ARBA" id="ARBA00022692"/>
    </source>
</evidence>
<dbReference type="HAMAP" id="MF_00422">
    <property type="entry name" value="SecE"/>
    <property type="match status" value="1"/>
</dbReference>
<dbReference type="InterPro" id="IPR005807">
    <property type="entry name" value="SecE_bac"/>
</dbReference>
<accession>A0A542ZSK2</accession>
<keyword evidence="8" id="KW-1003">Cell membrane</keyword>
<dbReference type="GO" id="GO:0005886">
    <property type="term" value="C:plasma membrane"/>
    <property type="evidence" value="ECO:0007669"/>
    <property type="project" value="UniProtKB-SubCell"/>
</dbReference>
<comment type="function">
    <text evidence="8">Essential subunit of the Sec protein translocation channel SecYEG. Clamps together the 2 halves of SecY. May contact the channel plug during translocation.</text>
</comment>
<comment type="caution">
    <text evidence="10">The sequence shown here is derived from an EMBL/GenBank/DDBJ whole genome shotgun (WGS) entry which is preliminary data.</text>
</comment>
<dbReference type="GO" id="GO:0006605">
    <property type="term" value="P:protein targeting"/>
    <property type="evidence" value="ECO:0007669"/>
    <property type="project" value="UniProtKB-UniRule"/>
</dbReference>
<dbReference type="InterPro" id="IPR001901">
    <property type="entry name" value="Translocase_SecE/Sec61-g"/>
</dbReference>
<comment type="subunit">
    <text evidence="8">Component of the Sec protein translocase complex. Heterotrimer consisting of SecY, SecE and SecG subunits. The heterotrimers can form oligomers, although 1 heterotrimer is thought to be able to translocate proteins. Interacts with the ribosome. Interacts with SecDF, and other proteins may be involved. Interacts with SecA.</text>
</comment>
<organism evidence="10 11">
    <name type="scientific">Propioniferax innocua</name>
    <dbReference type="NCBI Taxonomy" id="1753"/>
    <lineage>
        <taxon>Bacteria</taxon>
        <taxon>Bacillati</taxon>
        <taxon>Actinomycetota</taxon>
        <taxon>Actinomycetes</taxon>
        <taxon>Propionibacteriales</taxon>
        <taxon>Propionibacteriaceae</taxon>
        <taxon>Propioniferax</taxon>
    </lineage>
</organism>
<evidence type="ECO:0000256" key="6">
    <source>
        <dbReference type="ARBA" id="ARBA00023010"/>
    </source>
</evidence>
<dbReference type="Proteomes" id="UP000316196">
    <property type="component" value="Unassembled WGS sequence"/>
</dbReference>
<keyword evidence="3 8" id="KW-0812">Transmembrane</keyword>
<evidence type="ECO:0000256" key="5">
    <source>
        <dbReference type="ARBA" id="ARBA00022989"/>
    </source>
</evidence>
<dbReference type="GO" id="GO:0065002">
    <property type="term" value="P:intracellular protein transmembrane transport"/>
    <property type="evidence" value="ECO:0007669"/>
    <property type="project" value="UniProtKB-UniRule"/>
</dbReference>
<keyword evidence="2 8" id="KW-0813">Transport</keyword>
<dbReference type="GO" id="GO:0009306">
    <property type="term" value="P:protein secretion"/>
    <property type="evidence" value="ECO:0007669"/>
    <property type="project" value="UniProtKB-UniRule"/>
</dbReference>
<feature type="region of interest" description="Disordered" evidence="9">
    <location>
        <begin position="1"/>
        <end position="132"/>
    </location>
</feature>
<evidence type="ECO:0000313" key="11">
    <source>
        <dbReference type="Proteomes" id="UP000316196"/>
    </source>
</evidence>
<dbReference type="AlphaFoldDB" id="A0A542ZSK2"/>
<dbReference type="Pfam" id="PF00584">
    <property type="entry name" value="SecE"/>
    <property type="match status" value="1"/>
</dbReference>
<keyword evidence="7 8" id="KW-0472">Membrane</keyword>
<evidence type="ECO:0000256" key="1">
    <source>
        <dbReference type="ARBA" id="ARBA00004370"/>
    </source>
</evidence>
<feature type="compositionally biased region" description="Basic residues" evidence="9">
    <location>
        <begin position="86"/>
        <end position="98"/>
    </location>
</feature>
<comment type="similarity">
    <text evidence="8">Belongs to the SecE/SEC61-gamma family.</text>
</comment>
<evidence type="ECO:0000256" key="2">
    <source>
        <dbReference type="ARBA" id="ARBA00022448"/>
    </source>
</evidence>
<feature type="transmembrane region" description="Helical" evidence="8">
    <location>
        <begin position="153"/>
        <end position="178"/>
    </location>
</feature>
<feature type="compositionally biased region" description="Acidic residues" evidence="9">
    <location>
        <begin position="19"/>
        <end position="48"/>
    </location>
</feature>
<dbReference type="GO" id="GO:0043952">
    <property type="term" value="P:protein transport by the Sec complex"/>
    <property type="evidence" value="ECO:0007669"/>
    <property type="project" value="UniProtKB-UniRule"/>
</dbReference>
<keyword evidence="6 8" id="KW-0811">Translocation</keyword>
<evidence type="ECO:0000256" key="8">
    <source>
        <dbReference type="HAMAP-Rule" id="MF_00422"/>
    </source>
</evidence>
<dbReference type="EMBL" id="VFOR01000001">
    <property type="protein sequence ID" value="TQL63332.1"/>
    <property type="molecule type" value="Genomic_DNA"/>
</dbReference>
<sequence length="187" mass="20445">MMDDPEESVADDKHADSRDESDDVVPAELSESEEIVDSEDTDTDDYVDDPSTPDVNEAKLGRATDEVNALEESEEAPASGATAATRTRKRATQRPKRRAASDEGAQDSSDGLTKLDMTNLEPDAEPPRVGPVTFTKQSVSELKKVKWASAGEVWQYFVVVLVFVIFIVAFVSLLDLLFGSAILRFFG</sequence>
<evidence type="ECO:0000256" key="7">
    <source>
        <dbReference type="ARBA" id="ARBA00023136"/>
    </source>
</evidence>
<feature type="compositionally biased region" description="Basic and acidic residues" evidence="9">
    <location>
        <begin position="56"/>
        <end position="65"/>
    </location>
</feature>
<protein>
    <recommendedName>
        <fullName evidence="8">Protein translocase subunit SecE</fullName>
    </recommendedName>
</protein>
<proteinExistence type="inferred from homology"/>
<evidence type="ECO:0000256" key="9">
    <source>
        <dbReference type="SAM" id="MobiDB-lite"/>
    </source>
</evidence>
<evidence type="ECO:0000256" key="4">
    <source>
        <dbReference type="ARBA" id="ARBA00022927"/>
    </source>
</evidence>
<dbReference type="NCBIfam" id="TIGR00964">
    <property type="entry name" value="secE_bact"/>
    <property type="match status" value="1"/>
</dbReference>
<keyword evidence="5 8" id="KW-1133">Transmembrane helix</keyword>
<dbReference type="Gene3D" id="1.20.5.1030">
    <property type="entry name" value="Preprotein translocase secy subunit"/>
    <property type="match status" value="1"/>
</dbReference>
<gene>
    <name evidence="8" type="primary">secE</name>
    <name evidence="10" type="ORF">FB460_1134</name>
</gene>
<dbReference type="GO" id="GO:0008320">
    <property type="term" value="F:protein transmembrane transporter activity"/>
    <property type="evidence" value="ECO:0007669"/>
    <property type="project" value="UniProtKB-UniRule"/>
</dbReference>
<keyword evidence="4 8" id="KW-0653">Protein transport</keyword>
<comment type="subcellular location">
    <subcellularLocation>
        <location evidence="8">Cell membrane</location>
        <topology evidence="8">Single-pass membrane protein</topology>
    </subcellularLocation>
    <subcellularLocation>
        <location evidence="1">Membrane</location>
    </subcellularLocation>
</comment>
<reference evidence="10 11" key="1">
    <citation type="submission" date="2019-06" db="EMBL/GenBank/DDBJ databases">
        <title>Sequencing the genomes of 1000 actinobacteria strains.</title>
        <authorList>
            <person name="Klenk H.-P."/>
        </authorList>
    </citation>
    <scope>NUCLEOTIDE SEQUENCE [LARGE SCALE GENOMIC DNA]</scope>
    <source>
        <strain evidence="10 11">DSM 8251</strain>
    </source>
</reference>